<dbReference type="Proteomes" id="UP001195483">
    <property type="component" value="Unassembled WGS sequence"/>
</dbReference>
<keyword evidence="4" id="KW-1185">Reference proteome</keyword>
<dbReference type="Gene3D" id="2.10.70.10">
    <property type="entry name" value="Complement Module, domain 1"/>
    <property type="match status" value="1"/>
</dbReference>
<dbReference type="AlphaFoldDB" id="A0AAE0WEZ1"/>
<feature type="domain" description="Chitin-binding type-2" evidence="2">
    <location>
        <begin position="178"/>
        <end position="233"/>
    </location>
</feature>
<dbReference type="InterPro" id="IPR002557">
    <property type="entry name" value="Chitin-bd_dom"/>
</dbReference>
<sequence length="233" mass="24967">MSKDKVECHKIVIPTPDHSAPVLDPRRPPLVIHVHSQYDVHYFRRLNDKSATPRASFSSPGSIRGEVFDGFAPWSPTGPEPETLLRCPVPRAPTNADMVCDYTLYKLECAATCRSGYTFATGKTSATLSCNLFDGWSNASSFSDCLGGSGTGTTPSSGTGAVTGTSSGTITGRCISKFEECHAVGEGDFQYCNSCTSFATCAQSGFYVRGCPNNLSFDNSVKRCILKSSTCSY</sequence>
<evidence type="ECO:0000313" key="3">
    <source>
        <dbReference type="EMBL" id="KAK3612136.1"/>
    </source>
</evidence>
<evidence type="ECO:0000259" key="2">
    <source>
        <dbReference type="PROSITE" id="PS50940"/>
    </source>
</evidence>
<reference evidence="3" key="3">
    <citation type="submission" date="2023-05" db="EMBL/GenBank/DDBJ databases">
        <authorList>
            <person name="Smith C.H."/>
        </authorList>
    </citation>
    <scope>NUCLEOTIDE SEQUENCE</scope>
    <source>
        <strain evidence="3">CHS0354</strain>
        <tissue evidence="3">Mantle</tissue>
    </source>
</reference>
<reference evidence="3" key="2">
    <citation type="journal article" date="2021" name="Genome Biol. Evol.">
        <title>Developing a high-quality reference genome for a parasitic bivalve with doubly uniparental inheritance (Bivalvia: Unionida).</title>
        <authorList>
            <person name="Smith C.H."/>
        </authorList>
    </citation>
    <scope>NUCLEOTIDE SEQUENCE</scope>
    <source>
        <strain evidence="3">CHS0354</strain>
        <tissue evidence="3">Mantle</tissue>
    </source>
</reference>
<dbReference type="InterPro" id="IPR035976">
    <property type="entry name" value="Sushi/SCR/CCP_sf"/>
</dbReference>
<protein>
    <recommendedName>
        <fullName evidence="2">Chitin-binding type-2 domain-containing protein</fullName>
    </recommendedName>
</protein>
<dbReference type="SUPFAM" id="SSF57535">
    <property type="entry name" value="Complement control module/SCR domain"/>
    <property type="match status" value="1"/>
</dbReference>
<reference evidence="3" key="1">
    <citation type="journal article" date="2021" name="Genome Biol. Evol.">
        <title>A High-Quality Reference Genome for a Parasitic Bivalve with Doubly Uniparental Inheritance (Bivalvia: Unionida).</title>
        <authorList>
            <person name="Smith C.H."/>
        </authorList>
    </citation>
    <scope>NUCLEOTIDE SEQUENCE</scope>
    <source>
        <strain evidence="3">CHS0354</strain>
    </source>
</reference>
<evidence type="ECO:0000313" key="4">
    <source>
        <dbReference type="Proteomes" id="UP001195483"/>
    </source>
</evidence>
<dbReference type="GO" id="GO:0008061">
    <property type="term" value="F:chitin binding"/>
    <property type="evidence" value="ECO:0007669"/>
    <property type="project" value="InterPro"/>
</dbReference>
<dbReference type="PROSITE" id="PS50940">
    <property type="entry name" value="CHIT_BIND_II"/>
    <property type="match status" value="1"/>
</dbReference>
<name>A0AAE0WEZ1_9BIVA</name>
<keyword evidence="1" id="KW-1015">Disulfide bond</keyword>
<organism evidence="3 4">
    <name type="scientific">Potamilus streckersoni</name>
    <dbReference type="NCBI Taxonomy" id="2493646"/>
    <lineage>
        <taxon>Eukaryota</taxon>
        <taxon>Metazoa</taxon>
        <taxon>Spiralia</taxon>
        <taxon>Lophotrochozoa</taxon>
        <taxon>Mollusca</taxon>
        <taxon>Bivalvia</taxon>
        <taxon>Autobranchia</taxon>
        <taxon>Heteroconchia</taxon>
        <taxon>Palaeoheterodonta</taxon>
        <taxon>Unionida</taxon>
        <taxon>Unionoidea</taxon>
        <taxon>Unionidae</taxon>
        <taxon>Ambleminae</taxon>
        <taxon>Lampsilini</taxon>
        <taxon>Potamilus</taxon>
    </lineage>
</organism>
<accession>A0AAE0WEZ1</accession>
<gene>
    <name evidence="3" type="ORF">CHS0354_031210</name>
</gene>
<proteinExistence type="predicted"/>
<dbReference type="Pfam" id="PF01607">
    <property type="entry name" value="CBM_14"/>
    <property type="match status" value="1"/>
</dbReference>
<evidence type="ECO:0000256" key="1">
    <source>
        <dbReference type="ARBA" id="ARBA00023157"/>
    </source>
</evidence>
<dbReference type="GO" id="GO:0005576">
    <property type="term" value="C:extracellular region"/>
    <property type="evidence" value="ECO:0007669"/>
    <property type="project" value="InterPro"/>
</dbReference>
<dbReference type="EMBL" id="JAEAOA010001867">
    <property type="protein sequence ID" value="KAK3612136.1"/>
    <property type="molecule type" value="Genomic_DNA"/>
</dbReference>
<comment type="caution">
    <text evidence="3">The sequence shown here is derived from an EMBL/GenBank/DDBJ whole genome shotgun (WGS) entry which is preliminary data.</text>
</comment>